<gene>
    <name evidence="2" type="ORF">BOH78_1158</name>
    <name evidence="3" type="ORF">CAS74_001036</name>
</gene>
<dbReference type="AlphaFoldDB" id="A0A1V2LSD1"/>
<comment type="caution">
    <text evidence="2">The sequence shown here is derived from an EMBL/GenBank/DDBJ whole genome shotgun (WGS) entry which is preliminary data.</text>
</comment>
<reference evidence="4" key="1">
    <citation type="journal article" date="2017" name="Genome Announc.">
        <title>Genome sequences of Cyberlindnera fabianii 65, Pichia kudriavzevii 129, and Saccharomyces cerevisiae 131 isolated from fermented masau fruits in Zimbabwe.</title>
        <authorList>
            <person name="van Rijswijck I.M.H."/>
            <person name="Derks M.F.L."/>
            <person name="Abee T."/>
            <person name="de Ridder D."/>
            <person name="Smid E.J."/>
        </authorList>
    </citation>
    <scope>NUCLEOTIDE SEQUENCE [LARGE SCALE GENOMIC DNA]</scope>
    <source>
        <strain evidence="4">129</strain>
    </source>
</reference>
<dbReference type="VEuPathDB" id="FungiDB:C5L36_0C10130"/>
<evidence type="ECO:0000259" key="1">
    <source>
        <dbReference type="PROSITE" id="PS50188"/>
    </source>
</evidence>
<protein>
    <submittedName>
        <fullName evidence="2">Vacuolar import and degradation protein 30</fullName>
    </submittedName>
</protein>
<dbReference type="InterPro" id="IPR001870">
    <property type="entry name" value="B30.2/SPRY"/>
</dbReference>
<dbReference type="InterPro" id="IPR043136">
    <property type="entry name" value="B30.2/SPRY_sf"/>
</dbReference>
<evidence type="ECO:0000313" key="5">
    <source>
        <dbReference type="Proteomes" id="UP000195871"/>
    </source>
</evidence>
<dbReference type="PANTHER" id="PTHR12864">
    <property type="entry name" value="RAN BINDING PROTEIN 9-RELATED"/>
    <property type="match status" value="1"/>
</dbReference>
<dbReference type="InterPro" id="IPR044736">
    <property type="entry name" value="Gid1/RanBPM/SPLA_SPRY"/>
</dbReference>
<dbReference type="PROSITE" id="PS50188">
    <property type="entry name" value="B302_SPRY"/>
    <property type="match status" value="1"/>
</dbReference>
<evidence type="ECO:0000313" key="2">
    <source>
        <dbReference type="EMBL" id="ONH76476.1"/>
    </source>
</evidence>
<sequence length="650" mass="74418">MVELTIREARVPEYMKLQSLSTHLINEFSNDGDLKSLPDTLQWQKIIYLANQGYLGKNPVSFMDESLESQEYLRNLLDISLISQEYAYFELANSNITGNNFNGSGKSHPLNGDSGSLLKYLNHGKSSTSLLSLERQARENGIDIANISHSDGGYYLSGNINWGSMASLQNDQFLNRDVSLPYKLEMPKTDVKLLLTEDGKEIRTPFIENTVFNLYPRSNNKGNVVTILMDSYVTPLLGIFYYEIEITRGANDQEDVVIGFVKDEIKNLSYPSSSMVDMRGSDDRAVGWNGRNGVLTIWNVKRIEKTTCNFGCNDVVGMGYNLYNDSFFITKNGYMICELGSIEMFLAKSFEGKKNVKGLVPSISLGSYSGARVNLGIRKDDPEFKFDISNYVRQNKLHFMDSLKKKNTKPFKLPDNTLISDSIDSDNDLTTYIDALVLGYLKYGGHESIVQALEADLKDLQRKIYIPPIQESSNTRLETKTLLQLCSLKRDLKQMIKNNDFYGLRKRLEIEYPGFLTTYRKIDFRIKVVELIYFFTTGKYEIEKCIRLASQLQMLFKEEEFKFYVNRITVLFSFKDPINSPLFKELYYGNKTKINRALIMAINEQNRLPLVSPLDTVILSTDQNLESMKDDSNGEKWPLLINLLEDYIMF</sequence>
<evidence type="ECO:0000313" key="4">
    <source>
        <dbReference type="Proteomes" id="UP000189274"/>
    </source>
</evidence>
<dbReference type="CDD" id="cd12885">
    <property type="entry name" value="SPRY_RanBP_like"/>
    <property type="match status" value="1"/>
</dbReference>
<dbReference type="EMBL" id="NHMM01000001">
    <property type="protein sequence ID" value="OUT24647.1"/>
    <property type="molecule type" value="Genomic_DNA"/>
</dbReference>
<reference evidence="2" key="2">
    <citation type="submission" date="2017-01" db="EMBL/GenBank/DDBJ databases">
        <authorList>
            <person name="Mah S.A."/>
            <person name="Swanson W.J."/>
            <person name="Moy G.W."/>
            <person name="Vacquier V.D."/>
        </authorList>
    </citation>
    <scope>NUCLEOTIDE SEQUENCE [LARGE SCALE GENOMIC DNA]</scope>
    <source>
        <strain evidence="2">129</strain>
    </source>
</reference>
<dbReference type="InterPro" id="IPR050618">
    <property type="entry name" value="Ubq-SigPath_Reg"/>
</dbReference>
<evidence type="ECO:0000313" key="3">
    <source>
        <dbReference type="EMBL" id="OUT24647.1"/>
    </source>
</evidence>
<dbReference type="Pfam" id="PF00622">
    <property type="entry name" value="SPRY"/>
    <property type="match status" value="1"/>
</dbReference>
<dbReference type="InterPro" id="IPR003877">
    <property type="entry name" value="SPRY_dom"/>
</dbReference>
<dbReference type="EMBL" id="MQVM01000004">
    <property type="protein sequence ID" value="ONH76476.1"/>
    <property type="molecule type" value="Genomic_DNA"/>
</dbReference>
<dbReference type="Proteomes" id="UP000189274">
    <property type="component" value="Unassembled WGS sequence"/>
</dbReference>
<accession>A0A1V2LSD1</accession>
<dbReference type="Gene3D" id="2.60.120.920">
    <property type="match status" value="1"/>
</dbReference>
<proteinExistence type="predicted"/>
<reference evidence="3 5" key="3">
    <citation type="submission" date="2017-05" db="EMBL/GenBank/DDBJ databases">
        <title>The Genome Sequence of Candida krusei Ckrusei653.</title>
        <authorList>
            <person name="Cuomo C."/>
            <person name="Forche A."/>
            <person name="Young S."/>
            <person name="Abouelleil A."/>
            <person name="Cao P."/>
            <person name="Chapman S."/>
            <person name="Cusick C."/>
            <person name="Shea T."/>
            <person name="Nusbaum C."/>
            <person name="Birren B."/>
        </authorList>
    </citation>
    <scope>NUCLEOTIDE SEQUENCE [LARGE SCALE GENOMIC DNA]</scope>
    <source>
        <strain evidence="3 5">Ckrusei653</strain>
    </source>
</reference>
<name>A0A1V2LSD1_PICKU</name>
<feature type="domain" description="B30.2/SPRY" evidence="1">
    <location>
        <begin position="162"/>
        <end position="380"/>
    </location>
</feature>
<dbReference type="Proteomes" id="UP000195871">
    <property type="component" value="Unassembled WGS sequence"/>
</dbReference>
<organism evidence="2 4">
    <name type="scientific">Pichia kudriavzevii</name>
    <name type="common">Yeast</name>
    <name type="synonym">Issatchenkia orientalis</name>
    <dbReference type="NCBI Taxonomy" id="4909"/>
    <lineage>
        <taxon>Eukaryota</taxon>
        <taxon>Fungi</taxon>
        <taxon>Dikarya</taxon>
        <taxon>Ascomycota</taxon>
        <taxon>Saccharomycotina</taxon>
        <taxon>Pichiomycetes</taxon>
        <taxon>Pichiales</taxon>
        <taxon>Pichiaceae</taxon>
        <taxon>Pichia</taxon>
    </lineage>
</organism>